<name>W4HEL6_9RHOB</name>
<organism evidence="1 2">
    <name type="scientific">Roseivivax marinus</name>
    <dbReference type="NCBI Taxonomy" id="1379903"/>
    <lineage>
        <taxon>Bacteria</taxon>
        <taxon>Pseudomonadati</taxon>
        <taxon>Pseudomonadota</taxon>
        <taxon>Alphaproteobacteria</taxon>
        <taxon>Rhodobacterales</taxon>
        <taxon>Roseobacteraceae</taxon>
        <taxon>Roseivivax</taxon>
    </lineage>
</organism>
<reference evidence="1 2" key="1">
    <citation type="journal article" date="2014" name="Antonie Van Leeuwenhoek">
        <title>Roseivivax atlanticus sp. nov., isolated from surface seawater of the Atlantic Ocean.</title>
        <authorList>
            <person name="Li G."/>
            <person name="Lai Q."/>
            <person name="Liu X."/>
            <person name="Sun F."/>
            <person name="Shao Z."/>
        </authorList>
    </citation>
    <scope>NUCLEOTIDE SEQUENCE [LARGE SCALE GENOMIC DNA]</scope>
    <source>
        <strain evidence="1 2">22II-s10s</strain>
    </source>
</reference>
<accession>W4HEL6</accession>
<dbReference type="STRING" id="1379903.ATO8_17945"/>
<evidence type="ECO:0000313" key="1">
    <source>
        <dbReference type="EMBL" id="ETW11217.1"/>
    </source>
</evidence>
<dbReference type="AlphaFoldDB" id="W4HEL6"/>
<comment type="caution">
    <text evidence="1">The sequence shown here is derived from an EMBL/GenBank/DDBJ whole genome shotgun (WGS) entry which is preliminary data.</text>
</comment>
<keyword evidence="2" id="KW-1185">Reference proteome</keyword>
<sequence>MKASTYSDAYEVFILKQAEESVQVSDACGKLAVATPLNRAGDAVSVDAVSEL</sequence>
<dbReference type="EMBL" id="AQQW01000014">
    <property type="protein sequence ID" value="ETW11217.1"/>
    <property type="molecule type" value="Genomic_DNA"/>
</dbReference>
<proteinExistence type="predicted"/>
<dbReference type="Proteomes" id="UP000019063">
    <property type="component" value="Unassembled WGS sequence"/>
</dbReference>
<protein>
    <submittedName>
        <fullName evidence="1">Uncharacterized protein</fullName>
    </submittedName>
</protein>
<evidence type="ECO:0000313" key="2">
    <source>
        <dbReference type="Proteomes" id="UP000019063"/>
    </source>
</evidence>
<gene>
    <name evidence="1" type="ORF">ATO8_17945</name>
</gene>